<feature type="region of interest" description="Disordered" evidence="1">
    <location>
        <begin position="68"/>
        <end position="132"/>
    </location>
</feature>
<dbReference type="AlphaFoldDB" id="A0A067KKC0"/>
<feature type="compositionally biased region" description="Basic and acidic residues" evidence="1">
    <location>
        <begin position="90"/>
        <end position="119"/>
    </location>
</feature>
<accession>A0A067KKC0</accession>
<organism evidence="2 3">
    <name type="scientific">Jatropha curcas</name>
    <name type="common">Barbados nut</name>
    <dbReference type="NCBI Taxonomy" id="180498"/>
    <lineage>
        <taxon>Eukaryota</taxon>
        <taxon>Viridiplantae</taxon>
        <taxon>Streptophyta</taxon>
        <taxon>Embryophyta</taxon>
        <taxon>Tracheophyta</taxon>
        <taxon>Spermatophyta</taxon>
        <taxon>Magnoliopsida</taxon>
        <taxon>eudicotyledons</taxon>
        <taxon>Gunneridae</taxon>
        <taxon>Pentapetalae</taxon>
        <taxon>rosids</taxon>
        <taxon>fabids</taxon>
        <taxon>Malpighiales</taxon>
        <taxon>Euphorbiaceae</taxon>
        <taxon>Crotonoideae</taxon>
        <taxon>Jatropheae</taxon>
        <taxon>Jatropha</taxon>
    </lineage>
</organism>
<dbReference type="Proteomes" id="UP000027138">
    <property type="component" value="Unassembled WGS sequence"/>
</dbReference>
<proteinExistence type="predicted"/>
<dbReference type="EMBL" id="KK914422">
    <property type="protein sequence ID" value="KDP36686.1"/>
    <property type="molecule type" value="Genomic_DNA"/>
</dbReference>
<feature type="compositionally biased region" description="Basic and acidic residues" evidence="1">
    <location>
        <begin position="68"/>
        <end position="77"/>
    </location>
</feature>
<evidence type="ECO:0000256" key="1">
    <source>
        <dbReference type="SAM" id="MobiDB-lite"/>
    </source>
</evidence>
<reference evidence="2 3" key="1">
    <citation type="journal article" date="2014" name="PLoS ONE">
        <title>Global Analysis of Gene Expression Profiles in Physic Nut (Jatropha curcas L.) Seedlings Exposed to Salt Stress.</title>
        <authorList>
            <person name="Zhang L."/>
            <person name="Zhang C."/>
            <person name="Wu P."/>
            <person name="Chen Y."/>
            <person name="Li M."/>
            <person name="Jiang H."/>
            <person name="Wu G."/>
        </authorList>
    </citation>
    <scope>NUCLEOTIDE SEQUENCE [LARGE SCALE GENOMIC DNA]</scope>
    <source>
        <strain evidence="3">cv. GZQX0401</strain>
        <tissue evidence="2">Young leaves</tissue>
    </source>
</reference>
<evidence type="ECO:0000313" key="3">
    <source>
        <dbReference type="Proteomes" id="UP000027138"/>
    </source>
</evidence>
<gene>
    <name evidence="2" type="ORF">JCGZ_08845</name>
</gene>
<feature type="compositionally biased region" description="Acidic residues" evidence="1">
    <location>
        <begin position="78"/>
        <end position="89"/>
    </location>
</feature>
<evidence type="ECO:0000313" key="2">
    <source>
        <dbReference type="EMBL" id="KDP36686.1"/>
    </source>
</evidence>
<keyword evidence="3" id="KW-1185">Reference proteome</keyword>
<name>A0A067KKC0_JATCU</name>
<sequence>MVESGKTPEEVMAEFEEEEVERGREKLLEQIYIMVLNVWDSDEEWLDQSLEIFVDVIEILVVEPKRLNSEEEEKKELEDEGVEDPQAAEEEGKKKDKEEKGQAAQENKEEKNKGKASTKEEEDPVDQVLKAI</sequence>
<protein>
    <submittedName>
        <fullName evidence="2">Uncharacterized protein</fullName>
    </submittedName>
</protein>